<gene>
    <name evidence="3" type="ORF">NCTC11370_02952</name>
</gene>
<evidence type="ECO:0008006" key="5">
    <source>
        <dbReference type="Google" id="ProtNLM"/>
    </source>
</evidence>
<evidence type="ECO:0000313" key="4">
    <source>
        <dbReference type="Proteomes" id="UP000254554"/>
    </source>
</evidence>
<accession>A0A377GE52</accession>
<feature type="coiled-coil region" evidence="1">
    <location>
        <begin position="278"/>
        <end position="305"/>
    </location>
</feature>
<evidence type="ECO:0000256" key="2">
    <source>
        <dbReference type="SAM" id="MobiDB-lite"/>
    </source>
</evidence>
<feature type="compositionally biased region" description="Low complexity" evidence="2">
    <location>
        <begin position="739"/>
        <end position="748"/>
    </location>
</feature>
<keyword evidence="4" id="KW-1185">Reference proteome</keyword>
<dbReference type="OrthoDB" id="5652557at2"/>
<dbReference type="AlphaFoldDB" id="A0A377GE52"/>
<dbReference type="EMBL" id="UGGT01000001">
    <property type="protein sequence ID" value="STO22850.1"/>
    <property type="molecule type" value="Genomic_DNA"/>
</dbReference>
<evidence type="ECO:0000256" key="1">
    <source>
        <dbReference type="SAM" id="Coils"/>
    </source>
</evidence>
<sequence>MAKNTLFNFLFHNEANIQLPHGHKLVLGVNKSSQHAYYRLELPRGHYLIKDGKKNFLLDNHHISIYENEFRDDPKLSQYHYTAEFQYLGETYRLHVYFNAFDQLNQNIAFEKWTEDGYKTVDTKNIREQLLILALNHTEPLLKMVRQQHHQKIKELENRYQACDEKLNTYFDTETSTAEILKITEEACEILRELLPLIRSASYAGILKFHEATVRALRKMDTTPSESGQPLASNANIAPESEEMVDIQDPASLADGSLLQTKIEQEELKKTRQTHPSAPSQNRALHKVEEEIQKLSTEFQELSKAPIEIQAQKIEQLLAKTYEINLLYEQTIKLKYLPQLEKIRRGLQKLEANLLPELLFTNKFELAALLTSAFYLLRAEKYMSVALQTRNAKLLDFLLTHGDIDINQQTVSARKIQFPSAVHACLQLDSPSTPMSECLSVLIKHGASLFAPDNKGLPLVYSILAEEAHPLYKALFMTRERTIDSVDFFKKLIPLLKAYLETDTLTDIEKNRIESQIHSFEYQLDILENVQLQDPSSRFLMKRINHLEEKYLGDLVRKLRQDPDVVAINKKLQLAAKVLNSKISRAQQRQANIIYSQNFDNLEKLLSRVDVKELDYDLIKASALESLNIQLQLIEAKAELLDLQKEIRRTPVVNNGGRKYKERLRRQDELLREIRQLEQKYAGMQNIDEVNRSLEELESLNTVVESLGEQLESLEGVAQLLSQFSSIFSSKGIKLSITEENEDTLTSTEENEETHTSSGSEKEIDAPSPSSH</sequence>
<organism evidence="3 4">
    <name type="scientific">Fluoribacter dumoffii</name>
    <dbReference type="NCBI Taxonomy" id="463"/>
    <lineage>
        <taxon>Bacteria</taxon>
        <taxon>Pseudomonadati</taxon>
        <taxon>Pseudomonadota</taxon>
        <taxon>Gammaproteobacteria</taxon>
        <taxon>Legionellales</taxon>
        <taxon>Legionellaceae</taxon>
        <taxon>Fluoribacter</taxon>
    </lineage>
</organism>
<dbReference type="Proteomes" id="UP000254554">
    <property type="component" value="Unassembled WGS sequence"/>
</dbReference>
<dbReference type="RefSeq" id="WP_010654971.1">
    <property type="nucleotide sequence ID" value="NZ_JAPHOO010000002.1"/>
</dbReference>
<keyword evidence="1" id="KW-0175">Coiled coil</keyword>
<evidence type="ECO:0000313" key="3">
    <source>
        <dbReference type="EMBL" id="STO22850.1"/>
    </source>
</evidence>
<feature type="coiled-coil region" evidence="1">
    <location>
        <begin position="146"/>
        <end position="173"/>
    </location>
</feature>
<feature type="region of interest" description="Disordered" evidence="2">
    <location>
        <begin position="739"/>
        <end position="772"/>
    </location>
</feature>
<protein>
    <recommendedName>
        <fullName evidence="5">Coiled-coil-containing protein</fullName>
    </recommendedName>
</protein>
<dbReference type="GeneID" id="93293840"/>
<feature type="coiled-coil region" evidence="1">
    <location>
        <begin position="624"/>
        <end position="717"/>
    </location>
</feature>
<reference evidence="3 4" key="1">
    <citation type="submission" date="2018-06" db="EMBL/GenBank/DDBJ databases">
        <authorList>
            <consortium name="Pathogen Informatics"/>
            <person name="Doyle S."/>
        </authorList>
    </citation>
    <scope>NUCLEOTIDE SEQUENCE [LARGE SCALE GENOMIC DNA]</scope>
    <source>
        <strain evidence="3 4">NCTC11370</strain>
    </source>
</reference>
<name>A0A377GE52_9GAMM</name>
<proteinExistence type="predicted"/>